<proteinExistence type="predicted"/>
<feature type="compositionally biased region" description="Basic and acidic residues" evidence="1">
    <location>
        <begin position="1"/>
        <end position="14"/>
    </location>
</feature>
<evidence type="ECO:0000256" key="1">
    <source>
        <dbReference type="SAM" id="MobiDB-lite"/>
    </source>
</evidence>
<dbReference type="EMBL" id="BGZK01000254">
    <property type="protein sequence ID" value="GBP32059.1"/>
    <property type="molecule type" value="Genomic_DNA"/>
</dbReference>
<keyword evidence="3" id="KW-1185">Reference proteome</keyword>
<comment type="caution">
    <text evidence="2">The sequence shown here is derived from an EMBL/GenBank/DDBJ whole genome shotgun (WGS) entry which is preliminary data.</text>
</comment>
<dbReference type="Proteomes" id="UP000299102">
    <property type="component" value="Unassembled WGS sequence"/>
</dbReference>
<feature type="compositionally biased region" description="Polar residues" evidence="1">
    <location>
        <begin position="80"/>
        <end position="104"/>
    </location>
</feature>
<feature type="region of interest" description="Disordered" evidence="1">
    <location>
        <begin position="80"/>
        <end position="107"/>
    </location>
</feature>
<protein>
    <submittedName>
        <fullName evidence="2">Uncharacterized protein</fullName>
    </submittedName>
</protein>
<feature type="region of interest" description="Disordered" evidence="1">
    <location>
        <begin position="1"/>
        <end position="27"/>
    </location>
</feature>
<evidence type="ECO:0000313" key="2">
    <source>
        <dbReference type="EMBL" id="GBP32059.1"/>
    </source>
</evidence>
<reference evidence="2 3" key="1">
    <citation type="journal article" date="2019" name="Commun. Biol.">
        <title>The bagworm genome reveals a unique fibroin gene that provides high tensile strength.</title>
        <authorList>
            <person name="Kono N."/>
            <person name="Nakamura H."/>
            <person name="Ohtoshi R."/>
            <person name="Tomita M."/>
            <person name="Numata K."/>
            <person name="Arakawa K."/>
        </authorList>
    </citation>
    <scope>NUCLEOTIDE SEQUENCE [LARGE SCALE GENOMIC DNA]</scope>
</reference>
<gene>
    <name evidence="2" type="ORF">EVAR_21093_1</name>
</gene>
<dbReference type="AlphaFoldDB" id="A0A4C1V0N9"/>
<organism evidence="2 3">
    <name type="scientific">Eumeta variegata</name>
    <name type="common">Bagworm moth</name>
    <name type="synonym">Eumeta japonica</name>
    <dbReference type="NCBI Taxonomy" id="151549"/>
    <lineage>
        <taxon>Eukaryota</taxon>
        <taxon>Metazoa</taxon>
        <taxon>Ecdysozoa</taxon>
        <taxon>Arthropoda</taxon>
        <taxon>Hexapoda</taxon>
        <taxon>Insecta</taxon>
        <taxon>Pterygota</taxon>
        <taxon>Neoptera</taxon>
        <taxon>Endopterygota</taxon>
        <taxon>Lepidoptera</taxon>
        <taxon>Glossata</taxon>
        <taxon>Ditrysia</taxon>
        <taxon>Tineoidea</taxon>
        <taxon>Psychidae</taxon>
        <taxon>Oiketicinae</taxon>
        <taxon>Eumeta</taxon>
    </lineage>
</organism>
<sequence length="172" mass="19511">MYRGQRYMERERHLSPPMTHTAPLTRASPSGDRILGLFDLWYRPDLPYGFLGFRPGPVDSRGPRLSQLHSKYKNKLTRVQKANTSSSETNGETPEAVSNKSTFPASALRGPSRLRTRRTHYDAAAAARRLGRKTRTESNRNNTVNHPTLKIISRLGVLTSHARAEYLQQTRP</sequence>
<accession>A0A4C1V0N9</accession>
<evidence type="ECO:0000313" key="3">
    <source>
        <dbReference type="Proteomes" id="UP000299102"/>
    </source>
</evidence>
<name>A0A4C1V0N9_EUMVA</name>